<dbReference type="InterPro" id="IPR001296">
    <property type="entry name" value="Glyco_trans_1"/>
</dbReference>
<dbReference type="GO" id="GO:1901137">
    <property type="term" value="P:carbohydrate derivative biosynthetic process"/>
    <property type="evidence" value="ECO:0007669"/>
    <property type="project" value="UniProtKB-ARBA"/>
</dbReference>
<organism evidence="6 7">
    <name type="scientific">Agromyces mariniharenae</name>
    <dbReference type="NCBI Taxonomy" id="2604423"/>
    <lineage>
        <taxon>Bacteria</taxon>
        <taxon>Bacillati</taxon>
        <taxon>Actinomycetota</taxon>
        <taxon>Actinomycetes</taxon>
        <taxon>Micrococcales</taxon>
        <taxon>Microbacteriaceae</taxon>
        <taxon>Agromyces</taxon>
    </lineage>
</organism>
<dbReference type="AlphaFoldDB" id="A0A5S4V3D9"/>
<dbReference type="Gene3D" id="3.40.50.2000">
    <property type="entry name" value="Glycogen Phosphorylase B"/>
    <property type="match status" value="2"/>
</dbReference>
<dbReference type="InterPro" id="IPR028098">
    <property type="entry name" value="Glyco_trans_4-like_N"/>
</dbReference>
<dbReference type="Proteomes" id="UP000325243">
    <property type="component" value="Unassembled WGS sequence"/>
</dbReference>
<feature type="domain" description="Glycosyltransferase subfamily 4-like N-terminal" evidence="5">
    <location>
        <begin position="34"/>
        <end position="204"/>
    </location>
</feature>
<dbReference type="GO" id="GO:0016757">
    <property type="term" value="F:glycosyltransferase activity"/>
    <property type="evidence" value="ECO:0007669"/>
    <property type="project" value="UniProtKB-KW"/>
</dbReference>
<evidence type="ECO:0000259" key="5">
    <source>
        <dbReference type="Pfam" id="PF13439"/>
    </source>
</evidence>
<keyword evidence="3 6" id="KW-0808">Transferase</keyword>
<name>A0A5S4V3D9_9MICO</name>
<dbReference type="Pfam" id="PF00534">
    <property type="entry name" value="Glycos_transf_1"/>
    <property type="match status" value="1"/>
</dbReference>
<proteinExistence type="predicted"/>
<dbReference type="EMBL" id="VSSB01000001">
    <property type="protein sequence ID" value="TYL53647.1"/>
    <property type="molecule type" value="Genomic_DNA"/>
</dbReference>
<dbReference type="CDD" id="cd03801">
    <property type="entry name" value="GT4_PimA-like"/>
    <property type="match status" value="1"/>
</dbReference>
<dbReference type="InterPro" id="IPR050194">
    <property type="entry name" value="Glycosyltransferase_grp1"/>
</dbReference>
<gene>
    <name evidence="6" type="ORF">FYC51_08325</name>
</gene>
<keyword evidence="7" id="KW-1185">Reference proteome</keyword>
<evidence type="ECO:0000256" key="1">
    <source>
        <dbReference type="ARBA" id="ARBA00021292"/>
    </source>
</evidence>
<evidence type="ECO:0000256" key="2">
    <source>
        <dbReference type="ARBA" id="ARBA00022676"/>
    </source>
</evidence>
<evidence type="ECO:0000259" key="4">
    <source>
        <dbReference type="Pfam" id="PF00534"/>
    </source>
</evidence>
<protein>
    <recommendedName>
        <fullName evidence="1">D-inositol 3-phosphate glycosyltransferase</fullName>
    </recommendedName>
</protein>
<dbReference type="PANTHER" id="PTHR45947:SF3">
    <property type="entry name" value="SULFOQUINOVOSYL TRANSFERASE SQD2"/>
    <property type="match status" value="1"/>
</dbReference>
<keyword evidence="2" id="KW-0328">Glycosyltransferase</keyword>
<dbReference type="RefSeq" id="WP_148733112.1">
    <property type="nucleotide sequence ID" value="NZ_VSSB01000001.1"/>
</dbReference>
<dbReference type="PANTHER" id="PTHR45947">
    <property type="entry name" value="SULFOQUINOVOSYL TRANSFERASE SQD2"/>
    <property type="match status" value="1"/>
</dbReference>
<evidence type="ECO:0000256" key="3">
    <source>
        <dbReference type="ARBA" id="ARBA00022679"/>
    </source>
</evidence>
<evidence type="ECO:0000313" key="7">
    <source>
        <dbReference type="Proteomes" id="UP000325243"/>
    </source>
</evidence>
<feature type="domain" description="Glycosyl transferase family 1" evidence="4">
    <location>
        <begin position="227"/>
        <end position="382"/>
    </location>
</feature>
<dbReference type="Pfam" id="PF13439">
    <property type="entry name" value="Glyco_transf_4"/>
    <property type="match status" value="1"/>
</dbReference>
<dbReference type="SUPFAM" id="SSF53756">
    <property type="entry name" value="UDP-Glycosyltransferase/glycogen phosphorylase"/>
    <property type="match status" value="1"/>
</dbReference>
<comment type="caution">
    <text evidence="6">The sequence shown here is derived from an EMBL/GenBank/DDBJ whole genome shotgun (WGS) entry which is preliminary data.</text>
</comment>
<reference evidence="6 7" key="1">
    <citation type="submission" date="2019-08" db="EMBL/GenBank/DDBJ databases">
        <authorList>
            <person name="Hu J."/>
        </authorList>
    </citation>
    <scope>NUCLEOTIDE SEQUENCE [LARGE SCALE GENOMIC DNA]</scope>
    <source>
        <strain evidence="6 7">NEAU-184</strain>
    </source>
</reference>
<evidence type="ECO:0000313" key="6">
    <source>
        <dbReference type="EMBL" id="TYL53647.1"/>
    </source>
</evidence>
<accession>A0A5S4V3D9</accession>
<sequence>MATPIARRRDPSAEPGEPVRARIALVASSAYPSPGGVEQHVRHVARELTSRGHAVEVWTVARDGVPSRDVVDDVPVLRLPAPLPARAVRSLSGFVRSAPRAWNAWADAVKAFRPSLLHVQCFGPNGVYALALSRRFRIPLAVSSHGETFMDEDDVFGQSALLRAALRSSFGRAAFVTGCSEYTLADLRARFGLHGGDVVFNGVDALDAPDARDPELDPIAPVGAAGAAPTVLAIGRMVRVKGFDLLLEGFRAASLPQGARLVLGGDGPERRALEASVDRLGLADRVEFLGRLDPDGVARAMAGATLLVVPSRVEAFGIVVLEGWRAGLPVVATDHGGPAEFVSHLRDGYLVDPEDPVALGRALEELLGDPALATRLGDAGAERVTAFTWAATVDAYERLYRERAALPGMSAPR</sequence>